<dbReference type="AlphaFoldDB" id="A0A368XG62"/>
<dbReference type="Proteomes" id="UP000252884">
    <property type="component" value="Unassembled WGS sequence"/>
</dbReference>
<evidence type="ECO:0000313" key="2">
    <source>
        <dbReference type="EMBL" id="RCW66186.1"/>
    </source>
</evidence>
<evidence type="ECO:0000256" key="1">
    <source>
        <dbReference type="SAM" id="MobiDB-lite"/>
    </source>
</evidence>
<evidence type="ECO:0000313" key="3">
    <source>
        <dbReference type="Proteomes" id="UP000252884"/>
    </source>
</evidence>
<accession>A0A368XG62</accession>
<comment type="caution">
    <text evidence="2">The sequence shown here is derived from an EMBL/GenBank/DDBJ whole genome shotgun (WGS) entry which is preliminary data.</text>
</comment>
<keyword evidence="3" id="KW-1185">Reference proteome</keyword>
<name>A0A368XG62_9BURK</name>
<feature type="compositionally biased region" description="Basic and acidic residues" evidence="1">
    <location>
        <begin position="24"/>
        <end position="40"/>
    </location>
</feature>
<reference evidence="2 3" key="1">
    <citation type="submission" date="2018-07" db="EMBL/GenBank/DDBJ databases">
        <title>Genomic Encyclopedia of Type Strains, Phase IV (KMG-IV): sequencing the most valuable type-strain genomes for metagenomic binning, comparative biology and taxonomic classification.</title>
        <authorList>
            <person name="Goeker M."/>
        </authorList>
    </citation>
    <scope>NUCLEOTIDE SEQUENCE [LARGE SCALE GENOMIC DNA]</scope>
    <source>
        <strain evidence="2 3">DSM 21634</strain>
    </source>
</reference>
<gene>
    <name evidence="2" type="ORF">DES41_111144</name>
</gene>
<proteinExistence type="predicted"/>
<feature type="compositionally biased region" description="Basic and acidic residues" evidence="1">
    <location>
        <begin position="1"/>
        <end position="11"/>
    </location>
</feature>
<protein>
    <submittedName>
        <fullName evidence="2">Uncharacterized protein</fullName>
    </submittedName>
</protein>
<dbReference type="EMBL" id="QPJK01000011">
    <property type="protein sequence ID" value="RCW66186.1"/>
    <property type="molecule type" value="Genomic_DNA"/>
</dbReference>
<sequence length="221" mass="24321">MSPRVLDERAGGVKSPSLADVDQNDPRGNHCHVDRNEPRSIPEAVSSLSPTEQVCSRELDVDGRDLFIHLLLSLRHFADAAVLWVLLKERADVKEFTTTSMLMSHVQLSGVLDRNAAKRSFKSLQEQSLIHVRIHRKTATLVKVDRAAVLQLLRRPLDGRLPGLSAKLFPFLDAWSEERGRCSSGIPSSWPDVDASPRGLEPVRSSSASEPQGGATPPPLN</sequence>
<feature type="region of interest" description="Disordered" evidence="1">
    <location>
        <begin position="1"/>
        <end position="48"/>
    </location>
</feature>
<organism evidence="2 3">
    <name type="scientific">Pseudorhodoferax soli</name>
    <dbReference type="NCBI Taxonomy" id="545864"/>
    <lineage>
        <taxon>Bacteria</taxon>
        <taxon>Pseudomonadati</taxon>
        <taxon>Pseudomonadota</taxon>
        <taxon>Betaproteobacteria</taxon>
        <taxon>Burkholderiales</taxon>
        <taxon>Comamonadaceae</taxon>
    </lineage>
</organism>
<feature type="region of interest" description="Disordered" evidence="1">
    <location>
        <begin position="180"/>
        <end position="221"/>
    </location>
</feature>